<proteinExistence type="inferred from homology"/>
<dbReference type="Gene3D" id="2.30.33.40">
    <property type="entry name" value="GroES chaperonin"/>
    <property type="match status" value="1"/>
</dbReference>
<gene>
    <name evidence="5" type="ORF">CPAR00382_LOCUS258</name>
</gene>
<keyword evidence="4" id="KW-0732">Signal</keyword>
<name>A0A7S4PQX1_9CRYP</name>
<dbReference type="AlphaFoldDB" id="A0A7S4PQX1"/>
<evidence type="ECO:0000256" key="1">
    <source>
        <dbReference type="ARBA" id="ARBA00006975"/>
    </source>
</evidence>
<dbReference type="InterPro" id="IPR020818">
    <property type="entry name" value="Chaperonin_GroES"/>
</dbReference>
<keyword evidence="2 3" id="KW-0143">Chaperone</keyword>
<dbReference type="InterPro" id="IPR011032">
    <property type="entry name" value="GroES-like_sf"/>
</dbReference>
<dbReference type="SUPFAM" id="SSF50129">
    <property type="entry name" value="GroES-like"/>
    <property type="match status" value="1"/>
</dbReference>
<sequence>MLRILILASLLQCLVAFQAALPFQPSFKLASSSVRRPLALRMGCPLTPLGANVIVVMEKEVAETQRPSGILLAASVKAEGPKTGTVAAVGDGWHTDTGVRIPITEVKIGDKVYFREPNALESRKMKVGGEEYVVLSVNDIMAKLNS</sequence>
<dbReference type="Pfam" id="PF00166">
    <property type="entry name" value="Cpn10"/>
    <property type="match status" value="1"/>
</dbReference>
<dbReference type="EMBL" id="HBKS01000482">
    <property type="protein sequence ID" value="CAE2343139.1"/>
    <property type="molecule type" value="Transcribed_RNA"/>
</dbReference>
<dbReference type="GO" id="GO:0046872">
    <property type="term" value="F:metal ion binding"/>
    <property type="evidence" value="ECO:0007669"/>
    <property type="project" value="TreeGrafter"/>
</dbReference>
<dbReference type="GO" id="GO:0005524">
    <property type="term" value="F:ATP binding"/>
    <property type="evidence" value="ECO:0007669"/>
    <property type="project" value="InterPro"/>
</dbReference>
<dbReference type="PANTHER" id="PTHR10772">
    <property type="entry name" value="10 KDA HEAT SHOCK PROTEIN"/>
    <property type="match status" value="1"/>
</dbReference>
<evidence type="ECO:0000256" key="3">
    <source>
        <dbReference type="RuleBase" id="RU003479"/>
    </source>
</evidence>
<dbReference type="GO" id="GO:0051082">
    <property type="term" value="F:unfolded protein binding"/>
    <property type="evidence" value="ECO:0007669"/>
    <property type="project" value="TreeGrafter"/>
</dbReference>
<reference evidence="5" key="1">
    <citation type="submission" date="2021-01" db="EMBL/GenBank/DDBJ databases">
        <authorList>
            <person name="Corre E."/>
            <person name="Pelletier E."/>
            <person name="Niang G."/>
            <person name="Scheremetjew M."/>
            <person name="Finn R."/>
            <person name="Kale V."/>
            <person name="Holt S."/>
            <person name="Cochrane G."/>
            <person name="Meng A."/>
            <person name="Brown T."/>
            <person name="Cohen L."/>
        </authorList>
    </citation>
    <scope>NUCLEOTIDE SEQUENCE</scope>
    <source>
        <strain evidence="5">CCAP977/2a</strain>
    </source>
</reference>
<dbReference type="CDD" id="cd00320">
    <property type="entry name" value="cpn10"/>
    <property type="match status" value="1"/>
</dbReference>
<feature type="signal peptide" evidence="4">
    <location>
        <begin position="1"/>
        <end position="16"/>
    </location>
</feature>
<dbReference type="InterPro" id="IPR037124">
    <property type="entry name" value="Chaperonin_GroES_sf"/>
</dbReference>
<feature type="chain" id="PRO_5031162246" evidence="4">
    <location>
        <begin position="17"/>
        <end position="146"/>
    </location>
</feature>
<dbReference type="GO" id="GO:0044183">
    <property type="term" value="F:protein folding chaperone"/>
    <property type="evidence" value="ECO:0007669"/>
    <property type="project" value="InterPro"/>
</dbReference>
<evidence type="ECO:0000313" key="5">
    <source>
        <dbReference type="EMBL" id="CAE2343139.1"/>
    </source>
</evidence>
<dbReference type="SMART" id="SM00883">
    <property type="entry name" value="Cpn10"/>
    <property type="match status" value="1"/>
</dbReference>
<comment type="similarity">
    <text evidence="1 3">Belongs to the GroES chaperonin family.</text>
</comment>
<dbReference type="GO" id="GO:0051087">
    <property type="term" value="F:protein-folding chaperone binding"/>
    <property type="evidence" value="ECO:0007669"/>
    <property type="project" value="TreeGrafter"/>
</dbReference>
<evidence type="ECO:0000256" key="2">
    <source>
        <dbReference type="ARBA" id="ARBA00023186"/>
    </source>
</evidence>
<organism evidence="5">
    <name type="scientific">Cryptomonas paramaecium</name>
    <dbReference type="NCBI Taxonomy" id="2898"/>
    <lineage>
        <taxon>Eukaryota</taxon>
        <taxon>Cryptophyceae</taxon>
        <taxon>Cryptomonadales</taxon>
        <taxon>Cryptomonadaceae</taxon>
        <taxon>Cryptomonas</taxon>
    </lineage>
</organism>
<dbReference type="PRINTS" id="PR00297">
    <property type="entry name" value="CHAPERONIN10"/>
</dbReference>
<accession>A0A7S4PQX1</accession>
<evidence type="ECO:0000256" key="4">
    <source>
        <dbReference type="SAM" id="SignalP"/>
    </source>
</evidence>
<dbReference type="PANTHER" id="PTHR10772:SF58">
    <property type="entry name" value="CO-CHAPERONIN GROES"/>
    <property type="match status" value="1"/>
</dbReference>
<protein>
    <submittedName>
        <fullName evidence="5">Uncharacterized protein</fullName>
    </submittedName>
</protein>